<dbReference type="PATRIC" id="fig|251221.4.peg.3218"/>
<name>Q7NGI1_GLOVI</name>
<proteinExistence type="predicted"/>
<dbReference type="PhylomeDB" id="Q7NGI1"/>
<accession>Q7NGI1</accession>
<dbReference type="EMBL" id="BA000045">
    <property type="protein sequence ID" value="BAC91129.1"/>
    <property type="molecule type" value="Genomic_DNA"/>
</dbReference>
<sequence>MTARLLEQQLREAPAVERAAVQRFLSAPEPVKLALSKVLLESARHPERSDILARVMQLVGSPAGRTDEPSLQPLSDVPSAFDALLEILGRPEVLQEAVQMDPPAAARLRGVALKRDLLVAGGGTLTSEQVAAHLHLTRQAVDKRRRKGQLLAFSLGRRGYAYPTWQFHEGRVLAGLEQVLAALAEYSPWTQAMFLTTGDIRLGDKTPLECLRDGHIDAVVAAAAAHGEQGAA</sequence>
<protein>
    <submittedName>
        <fullName evidence="1">Glr3188 protein</fullName>
    </submittedName>
</protein>
<dbReference type="OrthoDB" id="424525at2"/>
<dbReference type="HOGENOM" id="CLU_108508_0_0_3"/>
<evidence type="ECO:0000313" key="1">
    <source>
        <dbReference type="EMBL" id="BAC91129.1"/>
    </source>
</evidence>
<dbReference type="RefSeq" id="WP_011143180.1">
    <property type="nucleotide sequence ID" value="NC_005125.1"/>
</dbReference>
<reference evidence="1 2" key="1">
    <citation type="journal article" date="2003" name="DNA Res.">
        <title>Complete genome structure of Gloeobacter violaceus PCC 7421, a cyanobacterium that lacks thylakoids.</title>
        <authorList>
            <person name="Nakamura Y."/>
            <person name="Kaneko T."/>
            <person name="Sato S."/>
            <person name="Mimuro M."/>
            <person name="Miyashita H."/>
            <person name="Tsuchiya T."/>
            <person name="Sasamoto S."/>
            <person name="Watanabe A."/>
            <person name="Kawashima K."/>
            <person name="Kishida Y."/>
            <person name="Kiyokawa C."/>
            <person name="Kohara M."/>
            <person name="Matsumoto M."/>
            <person name="Matsuno A."/>
            <person name="Nakazaki N."/>
            <person name="Shimpo S."/>
            <person name="Takeuchi C."/>
            <person name="Yamada M."/>
            <person name="Tabata S."/>
        </authorList>
    </citation>
    <scope>NUCLEOTIDE SEQUENCE [LARGE SCALE GENOMIC DNA]</scope>
    <source>
        <strain evidence="2">ATCC 29082 / PCC 7421</strain>
    </source>
</reference>
<organism evidence="1 2">
    <name type="scientific">Gloeobacter violaceus (strain ATCC 29082 / PCC 7421)</name>
    <dbReference type="NCBI Taxonomy" id="251221"/>
    <lineage>
        <taxon>Bacteria</taxon>
        <taxon>Bacillati</taxon>
        <taxon>Cyanobacteriota</taxon>
        <taxon>Cyanophyceae</taxon>
        <taxon>Gloeobacterales</taxon>
        <taxon>Gloeobacteraceae</taxon>
        <taxon>Gloeobacter</taxon>
    </lineage>
</organism>
<dbReference type="EnsemblBacteria" id="BAC91129">
    <property type="protein sequence ID" value="BAC91129"/>
    <property type="gene ID" value="BAC91129"/>
</dbReference>
<keyword evidence="2" id="KW-1185">Reference proteome</keyword>
<dbReference type="InParanoid" id="Q7NGI1"/>
<evidence type="ECO:0000313" key="2">
    <source>
        <dbReference type="Proteomes" id="UP000000557"/>
    </source>
</evidence>
<gene>
    <name evidence="1" type="ordered locus">glr3188</name>
</gene>
<dbReference type="eggNOG" id="ENOG50326SN">
    <property type="taxonomic scope" value="Bacteria"/>
</dbReference>
<dbReference type="STRING" id="251221.gene:10760696"/>
<dbReference type="Proteomes" id="UP000000557">
    <property type="component" value="Chromosome"/>
</dbReference>
<dbReference type="KEGG" id="gvi:glr3188"/>
<reference evidence="1 2" key="2">
    <citation type="journal article" date="2003" name="DNA Res.">
        <title>Complete genome structure of Gloeobacter violaceus PCC 7421, a cyanobacterium that lacks thylakoids (supplement).</title>
        <authorList>
            <person name="Nakamura Y."/>
            <person name="Kaneko T."/>
            <person name="Sato S."/>
            <person name="Mimuro M."/>
            <person name="Miyashita H."/>
            <person name="Tsuchiya T."/>
            <person name="Sasamoto S."/>
            <person name="Watanabe A."/>
            <person name="Kawashima K."/>
            <person name="Kishida Y."/>
            <person name="Kiyokawa C."/>
            <person name="Kohara M."/>
            <person name="Matsumoto M."/>
            <person name="Matsuno A."/>
            <person name="Nakazaki N."/>
            <person name="Shimpo S."/>
            <person name="Takeuchi C."/>
            <person name="Yamada M."/>
            <person name="Tabata S."/>
        </authorList>
    </citation>
    <scope>NUCLEOTIDE SEQUENCE [LARGE SCALE GENOMIC DNA]</scope>
    <source>
        <strain evidence="2">ATCC 29082 / PCC 7421</strain>
    </source>
</reference>
<dbReference type="AlphaFoldDB" id="Q7NGI1"/>